<feature type="signal peptide" evidence="4">
    <location>
        <begin position="1"/>
        <end position="22"/>
    </location>
</feature>
<comment type="subcellular location">
    <subcellularLocation>
        <location evidence="1">Periplasm</location>
    </subcellularLocation>
</comment>
<dbReference type="GO" id="GO:0043190">
    <property type="term" value="C:ATP-binding cassette (ABC) transporter complex"/>
    <property type="evidence" value="ECO:0007669"/>
    <property type="project" value="InterPro"/>
</dbReference>
<evidence type="ECO:0000313" key="6">
    <source>
        <dbReference type="EMBL" id="SKB79243.1"/>
    </source>
</evidence>
<evidence type="ECO:0000256" key="1">
    <source>
        <dbReference type="ARBA" id="ARBA00004418"/>
    </source>
</evidence>
<dbReference type="Gene3D" id="3.40.190.10">
    <property type="entry name" value="Periplasmic binding protein-like II"/>
    <property type="match status" value="1"/>
</dbReference>
<feature type="chain" id="PRO_5010530284" evidence="4">
    <location>
        <begin position="23"/>
        <end position="529"/>
    </location>
</feature>
<dbReference type="GO" id="GO:1904680">
    <property type="term" value="F:peptide transmembrane transporter activity"/>
    <property type="evidence" value="ECO:0007669"/>
    <property type="project" value="TreeGrafter"/>
</dbReference>
<dbReference type="InterPro" id="IPR023765">
    <property type="entry name" value="SBP_5_CS"/>
</dbReference>
<dbReference type="InterPro" id="IPR039424">
    <property type="entry name" value="SBP_5"/>
</dbReference>
<reference evidence="6 7" key="1">
    <citation type="submission" date="2017-02" db="EMBL/GenBank/DDBJ databases">
        <authorList>
            <person name="Peterson S.W."/>
        </authorList>
    </citation>
    <scope>NUCLEOTIDE SEQUENCE [LARGE SCALE GENOMIC DNA]</scope>
    <source>
        <strain evidence="6 7">DSM 9653</strain>
    </source>
</reference>
<accession>A0A1T5E626</accession>
<evidence type="ECO:0000259" key="5">
    <source>
        <dbReference type="Pfam" id="PF00496"/>
    </source>
</evidence>
<dbReference type="InterPro" id="IPR000914">
    <property type="entry name" value="SBP_5_dom"/>
</dbReference>
<dbReference type="EMBL" id="FUYX01000005">
    <property type="protein sequence ID" value="SKB79243.1"/>
    <property type="molecule type" value="Genomic_DNA"/>
</dbReference>
<dbReference type="GO" id="GO:0015833">
    <property type="term" value="P:peptide transport"/>
    <property type="evidence" value="ECO:0007669"/>
    <property type="project" value="TreeGrafter"/>
</dbReference>
<dbReference type="PROSITE" id="PS01040">
    <property type="entry name" value="SBP_BACTERIAL_5"/>
    <property type="match status" value="1"/>
</dbReference>
<dbReference type="Proteomes" id="UP000190130">
    <property type="component" value="Unassembled WGS sequence"/>
</dbReference>
<evidence type="ECO:0000256" key="2">
    <source>
        <dbReference type="ARBA" id="ARBA00005695"/>
    </source>
</evidence>
<dbReference type="AlphaFoldDB" id="A0A1T5E626"/>
<dbReference type="RefSeq" id="WP_176168615.1">
    <property type="nucleotide sequence ID" value="NZ_FUYX01000005.1"/>
</dbReference>
<protein>
    <submittedName>
        <fullName evidence="6">Peptide/nickel transport system substrate-binding protein</fullName>
    </submittedName>
</protein>
<sequence>MAMARAYLIAAALLAGAVPAAAANLPAKERTATILVRNDSVGFDPHKSTGRGAAEILFMMADTLVSVEDDQKTLRPLLAKSWSVSDDGLTYTFNLRDDVKFCDGKPLTAGDVVYSLKRLIAPETRSPAAWRLGKVADITAKDDTTVIYMLKEPHNELLLHLAQSFGSIIDRANVGKLGADFGVKGLNGTGPFCWGEWRPRDQFVVTRHDAYKWGPAIYDNKGPAKVEAIVWRVVPEESAILAAMQTGAGDISYVLPEWSIDQLSKLPMLTKAEPRISNYSAYLGLRPNRKMTSDLRVRQAMNLAVDREALAKSMWFGQARPAKTLVSPGTIDYSGATEASYDPAKAKALLDEAGWKLGNDGFRYKDGERLSPSILAAGTAGWRSRLEAIQGYMKQVGIDLKLLLVEPAAAMAQINTSPDFDGYALFSPYATAGEVLMMFHSANVPAPNRFNWKDKTTDDLLAAGQTSLDAAKKAEAYAAVQKIVADQALLIPLVHERLFLFSTKRVKGVDVHGIYNSAVYKGLDIEIAK</sequence>
<dbReference type="InterPro" id="IPR030678">
    <property type="entry name" value="Peptide/Ni-bd"/>
</dbReference>
<keyword evidence="3 4" id="KW-0732">Signal</keyword>
<feature type="domain" description="Solute-binding protein family 5" evidence="5">
    <location>
        <begin position="74"/>
        <end position="423"/>
    </location>
</feature>
<dbReference type="PANTHER" id="PTHR30290">
    <property type="entry name" value="PERIPLASMIC BINDING COMPONENT OF ABC TRANSPORTER"/>
    <property type="match status" value="1"/>
</dbReference>
<dbReference type="GO" id="GO:0030288">
    <property type="term" value="C:outer membrane-bounded periplasmic space"/>
    <property type="evidence" value="ECO:0007669"/>
    <property type="project" value="UniProtKB-ARBA"/>
</dbReference>
<dbReference type="PIRSF" id="PIRSF002741">
    <property type="entry name" value="MppA"/>
    <property type="match status" value="1"/>
</dbReference>
<name>A0A1T5E626_9HYPH</name>
<evidence type="ECO:0000256" key="3">
    <source>
        <dbReference type="ARBA" id="ARBA00022729"/>
    </source>
</evidence>
<organism evidence="6 7">
    <name type="scientific">Bosea thiooxidans</name>
    <dbReference type="NCBI Taxonomy" id="53254"/>
    <lineage>
        <taxon>Bacteria</taxon>
        <taxon>Pseudomonadati</taxon>
        <taxon>Pseudomonadota</taxon>
        <taxon>Alphaproteobacteria</taxon>
        <taxon>Hyphomicrobiales</taxon>
        <taxon>Boseaceae</taxon>
        <taxon>Bosea</taxon>
    </lineage>
</organism>
<gene>
    <name evidence="6" type="ORF">SAMN05660750_02383</name>
</gene>
<comment type="similarity">
    <text evidence="2">Belongs to the bacterial solute-binding protein 5 family.</text>
</comment>
<dbReference type="Gene3D" id="3.10.105.10">
    <property type="entry name" value="Dipeptide-binding Protein, Domain 3"/>
    <property type="match status" value="1"/>
</dbReference>
<proteinExistence type="inferred from homology"/>
<dbReference type="SUPFAM" id="SSF53850">
    <property type="entry name" value="Periplasmic binding protein-like II"/>
    <property type="match status" value="1"/>
</dbReference>
<evidence type="ECO:0000313" key="7">
    <source>
        <dbReference type="Proteomes" id="UP000190130"/>
    </source>
</evidence>
<dbReference type="Pfam" id="PF00496">
    <property type="entry name" value="SBP_bac_5"/>
    <property type="match status" value="1"/>
</dbReference>
<evidence type="ECO:0000256" key="4">
    <source>
        <dbReference type="SAM" id="SignalP"/>
    </source>
</evidence>